<organismHost>
    <name type="scientific">Heterosigma akashiwo</name>
    <name type="common">Chromophytic alga</name>
    <name type="synonym">Heterosigma carterae</name>
    <dbReference type="NCBI Taxonomy" id="2829"/>
</organismHost>
<feature type="domain" description="DRBM" evidence="9">
    <location>
        <begin position="171"/>
        <end position="243"/>
    </location>
</feature>
<evidence type="ECO:0000256" key="5">
    <source>
        <dbReference type="ARBA" id="ARBA00022759"/>
    </source>
</evidence>
<dbReference type="EMBL" id="KX008963">
    <property type="protein sequence ID" value="AOM63468.1"/>
    <property type="molecule type" value="Genomic_DNA"/>
</dbReference>
<dbReference type="GO" id="GO:0003725">
    <property type="term" value="F:double-stranded RNA binding"/>
    <property type="evidence" value="ECO:0007669"/>
    <property type="project" value="TreeGrafter"/>
</dbReference>
<dbReference type="PROSITE" id="PS50142">
    <property type="entry name" value="RNASE_3_2"/>
    <property type="match status" value="1"/>
</dbReference>
<evidence type="ECO:0000256" key="3">
    <source>
        <dbReference type="ARBA" id="ARBA00012177"/>
    </source>
</evidence>
<evidence type="ECO:0000256" key="8">
    <source>
        <dbReference type="PROSITE-ProRule" id="PRU00266"/>
    </source>
</evidence>
<dbReference type="GO" id="GO:0010468">
    <property type="term" value="P:regulation of gene expression"/>
    <property type="evidence" value="ECO:0007669"/>
    <property type="project" value="TreeGrafter"/>
</dbReference>
<evidence type="ECO:0000313" key="11">
    <source>
        <dbReference type="EMBL" id="AOM63468.1"/>
    </source>
</evidence>
<dbReference type="Pfam" id="PF00035">
    <property type="entry name" value="dsrm"/>
    <property type="match status" value="1"/>
</dbReference>
<dbReference type="PROSITE" id="PS50137">
    <property type="entry name" value="DS_RBD"/>
    <property type="match status" value="1"/>
</dbReference>
<protein>
    <recommendedName>
        <fullName evidence="3">ribonuclease III</fullName>
        <ecNumber evidence="3">3.1.26.3</ecNumber>
    </recommendedName>
</protein>
<keyword evidence="7 8" id="KW-0694">RNA-binding</keyword>
<reference evidence="11 12" key="1">
    <citation type="submission" date="2016-03" db="EMBL/GenBank/DDBJ databases">
        <title>Genome sequences of a Phycodnavirus, Heterosigma akashiwo virus strain 53.</title>
        <authorList>
            <person name="Ueki S."/>
            <person name="Ogura Y."/>
            <person name="Hayashi T."/>
        </authorList>
    </citation>
    <scope>NUCLEOTIDE SEQUENCE [LARGE SCALE GENOMIC DNA]</scope>
    <source>
        <strain evidence="11">HaV53</strain>
    </source>
</reference>
<evidence type="ECO:0000313" key="12">
    <source>
        <dbReference type="Proteomes" id="UP000232488"/>
    </source>
</evidence>
<dbReference type="PANTHER" id="PTHR11207">
    <property type="entry name" value="RIBONUCLEASE III"/>
    <property type="match status" value="1"/>
</dbReference>
<proteinExistence type="inferred from homology"/>
<evidence type="ECO:0000256" key="7">
    <source>
        <dbReference type="ARBA" id="ARBA00022884"/>
    </source>
</evidence>
<dbReference type="GO" id="GO:0006364">
    <property type="term" value="P:rRNA processing"/>
    <property type="evidence" value="ECO:0007669"/>
    <property type="project" value="InterPro"/>
</dbReference>
<keyword evidence="12" id="KW-1185">Reference proteome</keyword>
<dbReference type="NCBIfam" id="TIGR02191">
    <property type="entry name" value="RNaseIII"/>
    <property type="match status" value="1"/>
</dbReference>
<dbReference type="GeneID" id="37618518"/>
<dbReference type="InterPro" id="IPR011907">
    <property type="entry name" value="RNase_III"/>
</dbReference>
<dbReference type="OrthoDB" id="7427at10239"/>
<dbReference type="EC" id="3.1.26.3" evidence="3"/>
<evidence type="ECO:0000256" key="1">
    <source>
        <dbReference type="ARBA" id="ARBA00000109"/>
    </source>
</evidence>
<dbReference type="CDD" id="cd00593">
    <property type="entry name" value="RIBOc"/>
    <property type="match status" value="1"/>
</dbReference>
<evidence type="ECO:0000256" key="4">
    <source>
        <dbReference type="ARBA" id="ARBA00022722"/>
    </source>
</evidence>
<evidence type="ECO:0000259" key="9">
    <source>
        <dbReference type="PROSITE" id="PS50137"/>
    </source>
</evidence>
<sequence length="248" mass="29263">METASTTLYFINREELTSVLRYIRPRNMNMYYNVFMHKSILKHARKEFPEAVSNERLEFLGDSVLNMIIGEYLYERYPDKNEGFLTKLRIKLVNGKTLAYLARKLRLDRYVNLANNTKINNKILEDALEALIGAIYLDYREINMGLNYVRQFLVSLFQDEINFEQLMFDNNFKDILLRYMQQRHLETPIYEVVNVSGKSHNPIFSMSVTVVIDNNTYTAQCSSMTKRDTEQLCAHDILNQIGFNEYLI</sequence>
<dbReference type="SMART" id="SM00535">
    <property type="entry name" value="RIBOc"/>
    <property type="match status" value="1"/>
</dbReference>
<comment type="catalytic activity">
    <reaction evidence="1">
        <text>Endonucleolytic cleavage to 5'-phosphomonoester.</text>
        <dbReference type="EC" id="3.1.26.3"/>
    </reaction>
</comment>
<dbReference type="PANTHER" id="PTHR11207:SF0">
    <property type="entry name" value="RIBONUCLEASE 3"/>
    <property type="match status" value="1"/>
</dbReference>
<dbReference type="Gene3D" id="3.30.160.20">
    <property type="match status" value="1"/>
</dbReference>
<dbReference type="RefSeq" id="YP_009507534.1">
    <property type="nucleotide sequence ID" value="NC_038553.1"/>
</dbReference>
<dbReference type="SUPFAM" id="SSF54768">
    <property type="entry name" value="dsRNA-binding domain-like"/>
    <property type="match status" value="1"/>
</dbReference>
<accession>A0A1C9C5A7</accession>
<dbReference type="Proteomes" id="UP000232488">
    <property type="component" value="Segment"/>
</dbReference>
<dbReference type="CDD" id="cd10845">
    <property type="entry name" value="DSRM_RNAse_III_family"/>
    <property type="match status" value="1"/>
</dbReference>
<gene>
    <name evidence="11" type="primary">HaV53_ORF137</name>
</gene>
<dbReference type="FunFam" id="1.10.1520.10:FF:000001">
    <property type="entry name" value="Ribonuclease 3"/>
    <property type="match status" value="1"/>
</dbReference>
<dbReference type="KEGG" id="vg:37618518"/>
<feature type="domain" description="RNase III" evidence="10">
    <location>
        <begin position="23"/>
        <end position="140"/>
    </location>
</feature>
<comment type="similarity">
    <text evidence="2">Belongs to the ribonuclease III family.</text>
</comment>
<keyword evidence="4" id="KW-0540">Nuclease</keyword>
<organism evidence="11 12">
    <name type="scientific">Heterosigma akashiwo virus 01</name>
    <name type="common">HaV01</name>
    <dbReference type="NCBI Taxonomy" id="97195"/>
    <lineage>
        <taxon>Viruses</taxon>
        <taxon>Varidnaviria</taxon>
        <taxon>Bamfordvirae</taxon>
        <taxon>Nucleocytoviricota</taxon>
        <taxon>Megaviricetes</taxon>
        <taxon>Algavirales</taxon>
        <taxon>Phycodnaviridae</taxon>
        <taxon>Raphidovirus</taxon>
        <taxon>Raphidovirus japonicum</taxon>
    </lineage>
</organism>
<dbReference type="SUPFAM" id="SSF69065">
    <property type="entry name" value="RNase III domain-like"/>
    <property type="match status" value="1"/>
</dbReference>
<name>A0A1C9C5A7_HAV01</name>
<dbReference type="InterPro" id="IPR036389">
    <property type="entry name" value="RNase_III_sf"/>
</dbReference>
<evidence type="ECO:0000256" key="2">
    <source>
        <dbReference type="ARBA" id="ARBA00010183"/>
    </source>
</evidence>
<dbReference type="PROSITE" id="PS00517">
    <property type="entry name" value="RNASE_3_1"/>
    <property type="match status" value="1"/>
</dbReference>
<dbReference type="Pfam" id="PF00636">
    <property type="entry name" value="Ribonuclease_3"/>
    <property type="match status" value="1"/>
</dbReference>
<dbReference type="InterPro" id="IPR014720">
    <property type="entry name" value="dsRBD_dom"/>
</dbReference>
<dbReference type="InterPro" id="IPR000999">
    <property type="entry name" value="RNase_III_dom"/>
</dbReference>
<dbReference type="SMART" id="SM00358">
    <property type="entry name" value="DSRM"/>
    <property type="match status" value="1"/>
</dbReference>
<evidence type="ECO:0000256" key="6">
    <source>
        <dbReference type="ARBA" id="ARBA00022801"/>
    </source>
</evidence>
<keyword evidence="6" id="KW-0378">Hydrolase</keyword>
<dbReference type="GO" id="GO:0004525">
    <property type="term" value="F:ribonuclease III activity"/>
    <property type="evidence" value="ECO:0007669"/>
    <property type="project" value="UniProtKB-EC"/>
</dbReference>
<dbReference type="Gene3D" id="1.10.1520.10">
    <property type="entry name" value="Ribonuclease III domain"/>
    <property type="match status" value="1"/>
</dbReference>
<evidence type="ECO:0000259" key="10">
    <source>
        <dbReference type="PROSITE" id="PS50142"/>
    </source>
</evidence>
<keyword evidence="5" id="KW-0255">Endonuclease</keyword>
<dbReference type="HAMAP" id="MF_00104">
    <property type="entry name" value="RNase_III"/>
    <property type="match status" value="1"/>
</dbReference>